<dbReference type="InterPro" id="IPR002934">
    <property type="entry name" value="Polymerase_NTP_transf_dom"/>
</dbReference>
<dbReference type="SUPFAM" id="SSF81301">
    <property type="entry name" value="Nucleotidyltransferase"/>
    <property type="match status" value="1"/>
</dbReference>
<sequence length="124" mass="13992">MNQTNIQPLLASFKKEAQRLYQDRLAALYLFGSYARGDAGDDSDVDILVVLNDETISPFQEIEAMGDFTFELELAHEKPIQVIPTTKRQFNKLSSPLYYNVKREGASFMNGSIQILLEKADTAL</sequence>
<organism evidence="2 3">
    <name type="scientific">Larkinella bovis</name>
    <dbReference type="NCBI Taxonomy" id="683041"/>
    <lineage>
        <taxon>Bacteria</taxon>
        <taxon>Pseudomonadati</taxon>
        <taxon>Bacteroidota</taxon>
        <taxon>Cytophagia</taxon>
        <taxon>Cytophagales</taxon>
        <taxon>Spirosomataceae</taxon>
        <taxon>Larkinella</taxon>
    </lineage>
</organism>
<gene>
    <name evidence="2" type="ORF">ACFPMF_25770</name>
</gene>
<evidence type="ECO:0000313" key="3">
    <source>
        <dbReference type="Proteomes" id="UP001596106"/>
    </source>
</evidence>
<dbReference type="Pfam" id="PF01909">
    <property type="entry name" value="NTP_transf_2"/>
    <property type="match status" value="1"/>
</dbReference>
<accession>A0ABW0IIP5</accession>
<comment type="caution">
    <text evidence="2">The sequence shown here is derived from an EMBL/GenBank/DDBJ whole genome shotgun (WGS) entry which is preliminary data.</text>
</comment>
<protein>
    <submittedName>
        <fullName evidence="2">Nucleotidyltransferase domain-containing protein</fullName>
    </submittedName>
</protein>
<feature type="domain" description="Polymerase nucleotidyl transferase" evidence="1">
    <location>
        <begin position="12"/>
        <end position="83"/>
    </location>
</feature>
<proteinExistence type="predicted"/>
<evidence type="ECO:0000259" key="1">
    <source>
        <dbReference type="Pfam" id="PF01909"/>
    </source>
</evidence>
<reference evidence="3" key="1">
    <citation type="journal article" date="2019" name="Int. J. Syst. Evol. Microbiol.">
        <title>The Global Catalogue of Microorganisms (GCM) 10K type strain sequencing project: providing services to taxonomists for standard genome sequencing and annotation.</title>
        <authorList>
            <consortium name="The Broad Institute Genomics Platform"/>
            <consortium name="The Broad Institute Genome Sequencing Center for Infectious Disease"/>
            <person name="Wu L."/>
            <person name="Ma J."/>
        </authorList>
    </citation>
    <scope>NUCLEOTIDE SEQUENCE [LARGE SCALE GENOMIC DNA]</scope>
    <source>
        <strain evidence="3">CCUG 55250</strain>
    </source>
</reference>
<keyword evidence="3" id="KW-1185">Reference proteome</keyword>
<dbReference type="InterPro" id="IPR052548">
    <property type="entry name" value="Type_VII_TA_antitoxin"/>
</dbReference>
<dbReference type="Proteomes" id="UP001596106">
    <property type="component" value="Unassembled WGS sequence"/>
</dbReference>
<dbReference type="PANTHER" id="PTHR33933">
    <property type="entry name" value="NUCLEOTIDYLTRANSFERASE"/>
    <property type="match status" value="1"/>
</dbReference>
<dbReference type="CDD" id="cd05403">
    <property type="entry name" value="NT_KNTase_like"/>
    <property type="match status" value="1"/>
</dbReference>
<dbReference type="Gene3D" id="3.30.460.10">
    <property type="entry name" value="Beta Polymerase, domain 2"/>
    <property type="match status" value="1"/>
</dbReference>
<name>A0ABW0IIP5_9BACT</name>
<dbReference type="PANTHER" id="PTHR33933:SF1">
    <property type="entry name" value="PROTEIN ADENYLYLTRANSFERASE MNTA-RELATED"/>
    <property type="match status" value="1"/>
</dbReference>
<dbReference type="EMBL" id="JBHSMA010000015">
    <property type="protein sequence ID" value="MFC5412759.1"/>
    <property type="molecule type" value="Genomic_DNA"/>
</dbReference>
<evidence type="ECO:0000313" key="2">
    <source>
        <dbReference type="EMBL" id="MFC5412759.1"/>
    </source>
</evidence>
<dbReference type="InterPro" id="IPR043519">
    <property type="entry name" value="NT_sf"/>
</dbReference>
<dbReference type="RefSeq" id="WP_379850599.1">
    <property type="nucleotide sequence ID" value="NZ_JBHSMA010000015.1"/>
</dbReference>